<dbReference type="SUPFAM" id="SSF47413">
    <property type="entry name" value="lambda repressor-like DNA-binding domains"/>
    <property type="match status" value="1"/>
</dbReference>
<keyword evidence="4" id="KW-1185">Reference proteome</keyword>
<comment type="caution">
    <text evidence="3">The sequence shown here is derived from an EMBL/GenBank/DDBJ whole genome shotgun (WGS) entry which is preliminary data.</text>
</comment>
<feature type="region of interest" description="Disordered" evidence="1">
    <location>
        <begin position="1"/>
        <end position="20"/>
    </location>
</feature>
<evidence type="ECO:0000313" key="3">
    <source>
        <dbReference type="EMBL" id="MCB8880399.1"/>
    </source>
</evidence>
<dbReference type="Pfam" id="PF01381">
    <property type="entry name" value="HTH_3"/>
    <property type="match status" value="1"/>
</dbReference>
<accession>A0A963Z0D7</accession>
<name>A0A963Z0D7_9PROT</name>
<dbReference type="GO" id="GO:0003677">
    <property type="term" value="F:DNA binding"/>
    <property type="evidence" value="ECO:0007669"/>
    <property type="project" value="InterPro"/>
</dbReference>
<evidence type="ECO:0000259" key="2">
    <source>
        <dbReference type="PROSITE" id="PS50943"/>
    </source>
</evidence>
<dbReference type="AlphaFoldDB" id="A0A963Z0D7"/>
<protein>
    <submittedName>
        <fullName evidence="3">Helix-turn-helix domain-containing protein</fullName>
    </submittedName>
</protein>
<feature type="domain" description="HTH cro/C1-type" evidence="2">
    <location>
        <begin position="24"/>
        <end position="78"/>
    </location>
</feature>
<gene>
    <name evidence="3" type="ORF">ACELLULO517_09160</name>
</gene>
<dbReference type="CDD" id="cd00093">
    <property type="entry name" value="HTH_XRE"/>
    <property type="match status" value="1"/>
</dbReference>
<proteinExistence type="predicted"/>
<evidence type="ECO:0000313" key="4">
    <source>
        <dbReference type="Proteomes" id="UP000721844"/>
    </source>
</evidence>
<organism evidence="3 4">
    <name type="scientific">Acidisoma cellulosilyticum</name>
    <dbReference type="NCBI Taxonomy" id="2802395"/>
    <lineage>
        <taxon>Bacteria</taxon>
        <taxon>Pseudomonadati</taxon>
        <taxon>Pseudomonadota</taxon>
        <taxon>Alphaproteobacteria</taxon>
        <taxon>Acetobacterales</taxon>
        <taxon>Acidocellaceae</taxon>
        <taxon>Acidisoma</taxon>
    </lineage>
</organism>
<evidence type="ECO:0000256" key="1">
    <source>
        <dbReference type="SAM" id="MobiDB-lite"/>
    </source>
</evidence>
<dbReference type="InterPro" id="IPR010982">
    <property type="entry name" value="Lambda_DNA-bd_dom_sf"/>
</dbReference>
<dbReference type="Gene3D" id="1.10.260.40">
    <property type="entry name" value="lambda repressor-like DNA-binding domains"/>
    <property type="match status" value="1"/>
</dbReference>
<dbReference type="PROSITE" id="PS50943">
    <property type="entry name" value="HTH_CROC1"/>
    <property type="match status" value="1"/>
</dbReference>
<sequence length="124" mass="13329">MRAGQAVSGQAENAGDQSGVALRIRQSRQALRLTQDDLARRVGVSRSAVAQWETDRTGQVRANLTRVAAVLGVSVGYLLAGEHYPVSATAEGADERALLNLYRSLQEDGRTELLRIARGLAKVT</sequence>
<dbReference type="InterPro" id="IPR001387">
    <property type="entry name" value="Cro/C1-type_HTH"/>
</dbReference>
<dbReference type="EMBL" id="JAESVA010000003">
    <property type="protein sequence ID" value="MCB8880399.1"/>
    <property type="molecule type" value="Genomic_DNA"/>
</dbReference>
<reference evidence="3 4" key="1">
    <citation type="journal article" date="2021" name="Microorganisms">
        <title>Acidisoma silvae sp. nov. and Acidisomacellulosilytica sp. nov., Two Acidophilic Bacteria Isolated from Decaying Wood, Hydrolyzing Cellulose and Producing Poly-3-hydroxybutyrate.</title>
        <authorList>
            <person name="Mieszkin S."/>
            <person name="Pouder E."/>
            <person name="Uroz S."/>
            <person name="Simon-Colin C."/>
            <person name="Alain K."/>
        </authorList>
    </citation>
    <scope>NUCLEOTIDE SEQUENCE [LARGE SCALE GENOMIC DNA]</scope>
    <source>
        <strain evidence="3 4">HW T5.17</strain>
    </source>
</reference>
<dbReference type="Proteomes" id="UP000721844">
    <property type="component" value="Unassembled WGS sequence"/>
</dbReference>
<dbReference type="SMART" id="SM00530">
    <property type="entry name" value="HTH_XRE"/>
    <property type="match status" value="1"/>
</dbReference>